<accession>A0A8T9MTL6</accession>
<gene>
    <name evidence="2" type="ORF">LVJ77_03055</name>
</gene>
<dbReference type="AlphaFoldDB" id="A0A8T9MTL6"/>
<dbReference type="Proteomes" id="UP000831534">
    <property type="component" value="Chromosome"/>
</dbReference>
<keyword evidence="1" id="KW-0812">Transmembrane</keyword>
<dbReference type="RefSeq" id="WP_156900746.1">
    <property type="nucleotide sequence ID" value="NZ_CP091521.1"/>
</dbReference>
<reference evidence="2" key="1">
    <citation type="journal article" date="2022" name="Res Sq">
        <title>Evolution of multicellular longitudinally dividing oral cavity symbionts (Neisseriaceae).</title>
        <authorList>
            <person name="Nyongesa S."/>
            <person name="Weber P."/>
            <person name="Bernet E."/>
            <person name="Pullido F."/>
            <person name="Nieckarz M."/>
            <person name="Delaby M."/>
            <person name="Nieves C."/>
            <person name="Viehboeck T."/>
            <person name="Krause N."/>
            <person name="Rivera-Millot A."/>
            <person name="Nakamura A."/>
            <person name="Vischer N."/>
            <person name="VanNieuwenhze M."/>
            <person name="Brun Y."/>
            <person name="Cava F."/>
            <person name="Bulgheresi S."/>
            <person name="Veyrier F."/>
        </authorList>
    </citation>
    <scope>NUCLEOTIDE SEQUENCE</scope>
    <source>
        <strain evidence="2">17694</strain>
    </source>
</reference>
<evidence type="ECO:0000256" key="1">
    <source>
        <dbReference type="SAM" id="Phobius"/>
    </source>
</evidence>
<evidence type="ECO:0000313" key="2">
    <source>
        <dbReference type="EMBL" id="UOP05220.1"/>
    </source>
</evidence>
<proteinExistence type="predicted"/>
<dbReference type="KEGG" id="ckh:LVJ77_03055"/>
<sequence>MNENLKQSLQEYWQQIEQANRQLVQQATEVRTQLGEITAANKKLLFKAQILAVVALILSCCALAGITMYYKKIVDKYKPDAELTRLINAADIYKCDDNLCASVSKEKRGKYHIIKKRHAQ</sequence>
<organism evidence="2 3">
    <name type="scientific">Conchiformibius kuhniae</name>
    <dbReference type="NCBI Taxonomy" id="211502"/>
    <lineage>
        <taxon>Bacteria</taxon>
        <taxon>Pseudomonadati</taxon>
        <taxon>Pseudomonadota</taxon>
        <taxon>Betaproteobacteria</taxon>
        <taxon>Neisseriales</taxon>
        <taxon>Neisseriaceae</taxon>
        <taxon>Conchiformibius</taxon>
    </lineage>
</organism>
<dbReference type="EMBL" id="CP091521">
    <property type="protein sequence ID" value="UOP05220.1"/>
    <property type="molecule type" value="Genomic_DNA"/>
</dbReference>
<keyword evidence="1" id="KW-0472">Membrane</keyword>
<reference evidence="2" key="2">
    <citation type="submission" date="2024-09" db="EMBL/GenBank/DDBJ databases">
        <authorList>
            <person name="Veyrier F.J."/>
        </authorList>
    </citation>
    <scope>NUCLEOTIDE SEQUENCE</scope>
    <source>
        <strain evidence="2">17694</strain>
    </source>
</reference>
<evidence type="ECO:0000313" key="3">
    <source>
        <dbReference type="Proteomes" id="UP000831534"/>
    </source>
</evidence>
<protein>
    <submittedName>
        <fullName evidence="2">Uncharacterized protein</fullName>
    </submittedName>
</protein>
<feature type="transmembrane region" description="Helical" evidence="1">
    <location>
        <begin position="50"/>
        <end position="70"/>
    </location>
</feature>
<keyword evidence="3" id="KW-1185">Reference proteome</keyword>
<keyword evidence="1" id="KW-1133">Transmembrane helix</keyword>
<name>A0A8T9MTL6_9NEIS</name>